<evidence type="ECO:0000313" key="2">
    <source>
        <dbReference type="Proteomes" id="UP000289323"/>
    </source>
</evidence>
<accession>A0A446BXU7</accession>
<dbReference type="Proteomes" id="UP000289323">
    <property type="component" value="Unassembled WGS sequence"/>
</dbReference>
<proteinExistence type="predicted"/>
<name>A0A446BXU7_9PEZI</name>
<protein>
    <submittedName>
        <fullName evidence="1">9be38c79-75a2-456a-8916-2454f90c23db</fullName>
    </submittedName>
</protein>
<reference evidence="1 2" key="1">
    <citation type="submission" date="2018-04" db="EMBL/GenBank/DDBJ databases">
        <authorList>
            <person name="Huttner S."/>
            <person name="Dainat J."/>
        </authorList>
    </citation>
    <scope>NUCLEOTIDE SEQUENCE [LARGE SCALE GENOMIC DNA]</scope>
</reference>
<evidence type="ECO:0000313" key="1">
    <source>
        <dbReference type="EMBL" id="SPQ27306.1"/>
    </source>
</evidence>
<dbReference type="EMBL" id="OUUZ01000019">
    <property type="protein sequence ID" value="SPQ27306.1"/>
    <property type="molecule type" value="Genomic_DNA"/>
</dbReference>
<sequence>MGILPSSAFPEKNLSLGCASPNEVMSFSAKFFATLLCDPWFTAGGESGGLEAKVGSIWSFSHRQVVGEARHCVSAFGDEDVVKALIIDELVHQADGATTFQVVTIK</sequence>
<organism evidence="1 2">
    <name type="scientific">Thermothielavioides terrestris</name>
    <dbReference type="NCBI Taxonomy" id="2587410"/>
    <lineage>
        <taxon>Eukaryota</taxon>
        <taxon>Fungi</taxon>
        <taxon>Dikarya</taxon>
        <taxon>Ascomycota</taxon>
        <taxon>Pezizomycotina</taxon>
        <taxon>Sordariomycetes</taxon>
        <taxon>Sordariomycetidae</taxon>
        <taxon>Sordariales</taxon>
        <taxon>Chaetomiaceae</taxon>
        <taxon>Thermothielavioides</taxon>
    </lineage>
</organism>
<dbReference type="AlphaFoldDB" id="A0A446BXU7"/>
<gene>
    <name evidence="1" type="ORF">TT172_LOCUS9725</name>
</gene>